<keyword evidence="1" id="KW-1133">Transmembrane helix</keyword>
<evidence type="ECO:0000256" key="1">
    <source>
        <dbReference type="SAM" id="Phobius"/>
    </source>
</evidence>
<protein>
    <recommendedName>
        <fullName evidence="4">ABC-type transport system involved in multi-copper enzyme maturation permease subunit</fullName>
    </recommendedName>
</protein>
<evidence type="ECO:0000313" key="2">
    <source>
        <dbReference type="EMBL" id="TQM67869.1"/>
    </source>
</evidence>
<feature type="transmembrane region" description="Helical" evidence="1">
    <location>
        <begin position="126"/>
        <end position="152"/>
    </location>
</feature>
<keyword evidence="3" id="KW-1185">Reference proteome</keyword>
<evidence type="ECO:0000313" key="3">
    <source>
        <dbReference type="Proteomes" id="UP000316706"/>
    </source>
</evidence>
<evidence type="ECO:0008006" key="4">
    <source>
        <dbReference type="Google" id="ProtNLM"/>
    </source>
</evidence>
<organism evidence="2 3">
    <name type="scientific">Actinomadura hallensis</name>
    <dbReference type="NCBI Taxonomy" id="337895"/>
    <lineage>
        <taxon>Bacteria</taxon>
        <taxon>Bacillati</taxon>
        <taxon>Actinomycetota</taxon>
        <taxon>Actinomycetes</taxon>
        <taxon>Streptosporangiales</taxon>
        <taxon>Thermomonosporaceae</taxon>
        <taxon>Actinomadura</taxon>
    </lineage>
</organism>
<dbReference type="RefSeq" id="WP_221635234.1">
    <property type="nucleotide sequence ID" value="NZ_VFPO01000001.1"/>
</dbReference>
<dbReference type="Proteomes" id="UP000316706">
    <property type="component" value="Unassembled WGS sequence"/>
</dbReference>
<sequence length="288" mass="28730">MTAMTAMTALTAGARAEVLRLRRWPALWTLAAAWLLLNITFGYLFPYLSYRNGGGFGSDGVDPGRLLGDVLPETVPAAAVQGMPMFGGAILFALGALAAGSGYGWGTWKTAFTQGPGRLSVLGGTLAALAGCVAAFVAATFAVDFGIALSLASVEGQAIVWPAAGDLLGGLGGGALILALWTAAGLAVGTLTRNPALAVALGLVWTLAVENLLRAVSSLLDWLAPITDVMPGTAAGSIATAAGAASVSDGGSPGVVDDLGGGAAVTVALVYLAVFVIVTAVLMRRDVA</sequence>
<keyword evidence="1" id="KW-0472">Membrane</keyword>
<gene>
    <name evidence="2" type="ORF">FHX41_1491</name>
</gene>
<keyword evidence="1" id="KW-0812">Transmembrane</keyword>
<dbReference type="AlphaFoldDB" id="A0A543IBB8"/>
<comment type="caution">
    <text evidence="2">The sequence shown here is derived from an EMBL/GenBank/DDBJ whole genome shotgun (WGS) entry which is preliminary data.</text>
</comment>
<feature type="transmembrane region" description="Helical" evidence="1">
    <location>
        <begin position="86"/>
        <end position="106"/>
    </location>
</feature>
<name>A0A543IBB8_9ACTN</name>
<dbReference type="EMBL" id="VFPO01000001">
    <property type="protein sequence ID" value="TQM67869.1"/>
    <property type="molecule type" value="Genomic_DNA"/>
</dbReference>
<feature type="transmembrane region" description="Helical" evidence="1">
    <location>
        <begin position="196"/>
        <end position="217"/>
    </location>
</feature>
<feature type="transmembrane region" description="Helical" evidence="1">
    <location>
        <begin position="159"/>
        <end position="184"/>
    </location>
</feature>
<accession>A0A543IBB8</accession>
<proteinExistence type="predicted"/>
<feature type="transmembrane region" description="Helical" evidence="1">
    <location>
        <begin position="259"/>
        <end position="283"/>
    </location>
</feature>
<feature type="transmembrane region" description="Helical" evidence="1">
    <location>
        <begin position="26"/>
        <end position="45"/>
    </location>
</feature>
<reference evidence="2 3" key="1">
    <citation type="submission" date="2019-06" db="EMBL/GenBank/DDBJ databases">
        <title>Sequencing the genomes of 1000 actinobacteria strains.</title>
        <authorList>
            <person name="Klenk H.-P."/>
        </authorList>
    </citation>
    <scope>NUCLEOTIDE SEQUENCE [LARGE SCALE GENOMIC DNA]</scope>
    <source>
        <strain evidence="2 3">DSM 45043</strain>
    </source>
</reference>